<dbReference type="EMBL" id="AP022593">
    <property type="protein sequence ID" value="BBY51908.1"/>
    <property type="molecule type" value="Genomic_DNA"/>
</dbReference>
<organism evidence="2 3">
    <name type="scientific">Mycolicibacterium arabiense</name>
    <dbReference type="NCBI Taxonomy" id="1286181"/>
    <lineage>
        <taxon>Bacteria</taxon>
        <taxon>Bacillati</taxon>
        <taxon>Actinomycetota</taxon>
        <taxon>Actinomycetes</taxon>
        <taxon>Mycobacteriales</taxon>
        <taxon>Mycobacteriaceae</taxon>
        <taxon>Mycolicibacterium</taxon>
    </lineage>
</organism>
<reference evidence="2 3" key="1">
    <citation type="journal article" date="2019" name="Emerg. Microbes Infect.">
        <title>Comprehensive subspecies identification of 175 nontuberculous mycobacteria species based on 7547 genomic profiles.</title>
        <authorList>
            <person name="Matsumoto Y."/>
            <person name="Kinjo T."/>
            <person name="Motooka D."/>
            <person name="Nabeya D."/>
            <person name="Jung N."/>
            <person name="Uechi K."/>
            <person name="Horii T."/>
            <person name="Iida T."/>
            <person name="Fujita J."/>
            <person name="Nakamura S."/>
        </authorList>
    </citation>
    <scope>NUCLEOTIDE SEQUENCE [LARGE SCALE GENOMIC DNA]</scope>
    <source>
        <strain evidence="2 3">JCM 18538</strain>
    </source>
</reference>
<geneLocation type="plasmid" evidence="3">
    <name>pjcm18538 dna</name>
</geneLocation>
<evidence type="ECO:0000313" key="2">
    <source>
        <dbReference type="EMBL" id="BBY51908.1"/>
    </source>
</evidence>
<dbReference type="RefSeq" id="WP_163923282.1">
    <property type="nucleotide sequence ID" value="NZ_AP022593.1"/>
</dbReference>
<feature type="region of interest" description="Disordered" evidence="1">
    <location>
        <begin position="97"/>
        <end position="122"/>
    </location>
</feature>
<feature type="region of interest" description="Disordered" evidence="1">
    <location>
        <begin position="1"/>
        <end position="82"/>
    </location>
</feature>
<feature type="compositionally biased region" description="Basic and acidic residues" evidence="1">
    <location>
        <begin position="63"/>
        <end position="72"/>
    </location>
</feature>
<evidence type="ECO:0000313" key="3">
    <source>
        <dbReference type="Proteomes" id="UP000467428"/>
    </source>
</evidence>
<accession>A0A7I7S4Y5</accession>
<evidence type="ECO:0000256" key="1">
    <source>
        <dbReference type="SAM" id="MobiDB-lite"/>
    </source>
</evidence>
<proteinExistence type="predicted"/>
<dbReference type="Proteomes" id="UP000467428">
    <property type="component" value="Chromosome"/>
</dbReference>
<protein>
    <recommendedName>
        <fullName evidence="4">DUF5709 domain-containing protein</fullName>
    </recommendedName>
</protein>
<name>A0A7I7S4Y5_9MYCO</name>
<evidence type="ECO:0008006" key="4">
    <source>
        <dbReference type="Google" id="ProtNLM"/>
    </source>
</evidence>
<dbReference type="AlphaFoldDB" id="A0A7I7S4Y5"/>
<dbReference type="KEGG" id="marz:MARA_53760"/>
<feature type="compositionally biased region" description="Acidic residues" evidence="1">
    <location>
        <begin position="1"/>
        <end position="10"/>
    </location>
</feature>
<keyword evidence="3" id="KW-1185">Reference proteome</keyword>
<sequence length="138" mass="14431">MSTDDLDDTSANDLGGADDMLSPMEGTDSDEVHNADGDEVVDPPDDWSGVDKFGMSSEEEREGESLDQRLAEEVPDVTPDDINLSLADGEAGVGEVMEGSDVAPGEPGVHHGQVGGAPEDGDSLYTVVEDVTRKADQP</sequence>
<gene>
    <name evidence="2" type="ORF">MARA_53760</name>
</gene>